<feature type="non-terminal residue" evidence="5">
    <location>
        <position position="95"/>
    </location>
</feature>
<reference evidence="5" key="1">
    <citation type="journal article" date="2021" name="Front Med (Lausanne)">
        <title>The Prevalence and Determinants of Fusidic Acid Resistance Among Methicillin-Resistant Staphylococcus aureus Clinical Isolates in China.</title>
        <authorList>
            <person name="Zhao H."/>
            <person name="Wang X."/>
            <person name="Wang B."/>
            <person name="Xu Y."/>
            <person name="Rao L."/>
            <person name="Wan B."/>
            <person name="Guo Y."/>
            <person name="Wu X."/>
            <person name="Yu J."/>
            <person name="Chen L."/>
            <person name="Li M."/>
            <person name="Yu F."/>
        </authorList>
    </citation>
    <scope>NUCLEOTIDE SEQUENCE</scope>
    <source>
        <strain evidence="5">NC-4</strain>
    </source>
</reference>
<evidence type="ECO:0000256" key="2">
    <source>
        <dbReference type="ARBA" id="ARBA00022692"/>
    </source>
</evidence>
<evidence type="ECO:0000313" key="6">
    <source>
        <dbReference type="Proteomes" id="UP001200271"/>
    </source>
</evidence>
<dbReference type="InterPro" id="IPR036259">
    <property type="entry name" value="MFS_trans_sf"/>
</dbReference>
<dbReference type="GO" id="GO:0016020">
    <property type="term" value="C:membrane"/>
    <property type="evidence" value="ECO:0007669"/>
    <property type="project" value="UniProtKB-SubCell"/>
</dbReference>
<reference evidence="5" key="2">
    <citation type="submission" date="2023-08" db="EMBL/GenBank/DDBJ databases">
        <authorList>
            <person name="Zhao H."/>
            <person name="Wang X."/>
        </authorList>
    </citation>
    <scope>NUCLEOTIDE SEQUENCE</scope>
    <source>
        <strain evidence="5">NC-4</strain>
    </source>
</reference>
<name>A0AAW4YAN6_STAAU</name>
<keyword evidence="2" id="KW-0812">Transmembrane</keyword>
<comment type="caution">
    <text evidence="5">The sequence shown here is derived from an EMBL/GenBank/DDBJ whole genome shotgun (WGS) entry which is preliminary data.</text>
</comment>
<evidence type="ECO:0000256" key="1">
    <source>
        <dbReference type="ARBA" id="ARBA00004141"/>
    </source>
</evidence>
<evidence type="ECO:0000256" key="4">
    <source>
        <dbReference type="ARBA" id="ARBA00023136"/>
    </source>
</evidence>
<protein>
    <submittedName>
        <fullName evidence="5">Drug:proton antiporter</fullName>
    </submittedName>
</protein>
<keyword evidence="4" id="KW-0472">Membrane</keyword>
<dbReference type="Proteomes" id="UP001200271">
    <property type="component" value="Unassembled WGS sequence"/>
</dbReference>
<dbReference type="EMBL" id="JAIUEN010000102">
    <property type="protein sequence ID" value="MCE3363035.1"/>
    <property type="molecule type" value="Genomic_DNA"/>
</dbReference>
<keyword evidence="3" id="KW-1133">Transmembrane helix</keyword>
<accession>A0AAW4YAN6</accession>
<dbReference type="PANTHER" id="PTHR42718">
    <property type="entry name" value="MAJOR FACILITATOR SUPERFAMILY MULTIDRUG TRANSPORTER MFSC"/>
    <property type="match status" value="1"/>
</dbReference>
<comment type="subcellular location">
    <subcellularLocation>
        <location evidence="1">Membrane</location>
        <topology evidence="1">Multi-pass membrane protein</topology>
    </subcellularLocation>
</comment>
<proteinExistence type="predicted"/>
<dbReference type="SUPFAM" id="SSF103473">
    <property type="entry name" value="MFS general substrate transporter"/>
    <property type="match status" value="1"/>
</dbReference>
<evidence type="ECO:0000256" key="3">
    <source>
        <dbReference type="ARBA" id="ARBA00022989"/>
    </source>
</evidence>
<gene>
    <name evidence="5" type="ORF">LB359_11935</name>
</gene>
<feature type="non-terminal residue" evidence="5">
    <location>
        <position position="1"/>
    </location>
</feature>
<organism evidence="5 6">
    <name type="scientific">Staphylococcus aureus</name>
    <dbReference type="NCBI Taxonomy" id="1280"/>
    <lineage>
        <taxon>Bacteria</taxon>
        <taxon>Bacillati</taxon>
        <taxon>Bacillota</taxon>
        <taxon>Bacilli</taxon>
        <taxon>Bacillales</taxon>
        <taxon>Staphylococcaceae</taxon>
        <taxon>Staphylococcus</taxon>
    </lineage>
</organism>
<dbReference type="AlphaFoldDB" id="A0AAW4YAN6"/>
<evidence type="ECO:0000313" key="5">
    <source>
        <dbReference type="EMBL" id="MCE3363035.1"/>
    </source>
</evidence>
<dbReference type="PANTHER" id="PTHR42718:SF24">
    <property type="entry name" value="MAJOR FACILITATOR SUPERFAMILY (MFS) PROFILE DOMAIN-CONTAINING PROTEIN"/>
    <property type="match status" value="1"/>
</dbReference>
<sequence length="95" mass="10321">IRMVGIALGLIPVMTHTMNQLKPEMNAHGSSMTNTVQQIAGSIGTAALITILSHASKNFSPTMSDYNGMNKIEMMNQIKIDTMLHGYHAGFLFAL</sequence>